<sequence>MKADIILKSDAIFDSMCDDPFSGFVAIAGNKIIGAGACDEGTKTLIDSNTKIYDFKNKLIIPGLHDSHVHLALASLYLSSVNLGAAKSEEESARMVAEFEKQHPTEGWIFGFNWYNFYWKDQALPTRKSLDAYFPDRPVFLMNTECHGIWVNSKALEICGIDQNTETPKGGTIHKDENGNPTGVLDEDAAGLVAAKAMDMPLELQLNYLRPFLEEMSAYGVTSLVDVQPLFGVEMSFLKAVKYLEDKDELPLRIHIAGNLFEDIAVHEIRRSTLSTDKVRFDQLKQFTEGIFPTHTCLLLEDYTDEPGNKGTVIGDLEKLEQCVMTAHQHGFSVKLHAQADKAVQLALNYYQKAIKKYGPLRHTIEHAELVDKADIMRFRQLDVVPSMQPEHLGLSPHWDNHEYRITLGDERAWRCWPVKSLLKSTGVVALGTDCPVVSGNPYYQISRSIIRTLDNGEPEGGWNPQERLTVAEAIRSYTYGSAYGVGRENELGTIKVGNFADITVIDRDLFKIPAEKIREARSAMTIMDGTVRYVCEWKNERGR</sequence>
<dbReference type="EMBL" id="JAOSHN010000004">
    <property type="protein sequence ID" value="MCU7379049.1"/>
    <property type="molecule type" value="Genomic_DNA"/>
</dbReference>
<keyword evidence="3" id="KW-1185">Reference proteome</keyword>
<reference evidence="2" key="1">
    <citation type="submission" date="2022-09" db="EMBL/GenBank/DDBJ databases">
        <title>Culturomic study of gut microbiota in children with autism spectrum disorder.</title>
        <authorList>
            <person name="Efimov B.A."/>
            <person name="Chaplin A.V."/>
            <person name="Sokolova S.R."/>
            <person name="Pikina A.P."/>
            <person name="Korzhanova M."/>
            <person name="Belova V."/>
            <person name="Korostin D."/>
        </authorList>
    </citation>
    <scope>NUCLEOTIDE SEQUENCE</scope>
    <source>
        <strain evidence="2">ASD5510</strain>
    </source>
</reference>
<dbReference type="PANTHER" id="PTHR22642">
    <property type="entry name" value="IMIDAZOLONEPROPIONASE"/>
    <property type="match status" value="1"/>
</dbReference>
<dbReference type="RefSeq" id="WP_253021224.1">
    <property type="nucleotide sequence ID" value="NZ_JAOSHN010000004.1"/>
</dbReference>
<dbReference type="SUPFAM" id="SSF51338">
    <property type="entry name" value="Composite domain of metallo-dependent hydrolases"/>
    <property type="match status" value="1"/>
</dbReference>
<feature type="domain" description="Amidohydrolase 3" evidence="1">
    <location>
        <begin position="52"/>
        <end position="534"/>
    </location>
</feature>
<dbReference type="Proteomes" id="UP001065549">
    <property type="component" value="Unassembled WGS sequence"/>
</dbReference>
<dbReference type="GO" id="GO:0016810">
    <property type="term" value="F:hydrolase activity, acting on carbon-nitrogen (but not peptide) bonds"/>
    <property type="evidence" value="ECO:0007669"/>
    <property type="project" value="InterPro"/>
</dbReference>
<dbReference type="InterPro" id="IPR011059">
    <property type="entry name" value="Metal-dep_hydrolase_composite"/>
</dbReference>
<gene>
    <name evidence="2" type="ORF">OBO34_11885</name>
</gene>
<dbReference type="AlphaFoldDB" id="A0A9J6QPD9"/>
<dbReference type="Gene3D" id="3.10.310.70">
    <property type="match status" value="1"/>
</dbReference>
<proteinExistence type="predicted"/>
<dbReference type="SUPFAM" id="SSF51556">
    <property type="entry name" value="Metallo-dependent hydrolases"/>
    <property type="match status" value="1"/>
</dbReference>
<organism evidence="2 3">
    <name type="scientific">Hominibacterium faecale</name>
    <dbReference type="NCBI Taxonomy" id="2839743"/>
    <lineage>
        <taxon>Bacteria</taxon>
        <taxon>Bacillati</taxon>
        <taxon>Bacillota</taxon>
        <taxon>Clostridia</taxon>
        <taxon>Peptostreptococcales</taxon>
        <taxon>Anaerovoracaceae</taxon>
        <taxon>Hominibacterium</taxon>
    </lineage>
</organism>
<evidence type="ECO:0000259" key="1">
    <source>
        <dbReference type="Pfam" id="PF07969"/>
    </source>
</evidence>
<dbReference type="PANTHER" id="PTHR22642:SF2">
    <property type="entry name" value="PROTEIN LONG AFTER FAR-RED 3"/>
    <property type="match status" value="1"/>
</dbReference>
<accession>A0A9J6QPD9</accession>
<dbReference type="InterPro" id="IPR032466">
    <property type="entry name" value="Metal_Hydrolase"/>
</dbReference>
<evidence type="ECO:0000313" key="3">
    <source>
        <dbReference type="Proteomes" id="UP001065549"/>
    </source>
</evidence>
<dbReference type="Gene3D" id="3.20.20.140">
    <property type="entry name" value="Metal-dependent hydrolases"/>
    <property type="match status" value="1"/>
</dbReference>
<protein>
    <submittedName>
        <fullName evidence="2">Amidohydrolase</fullName>
    </submittedName>
</protein>
<dbReference type="InterPro" id="IPR013108">
    <property type="entry name" value="Amidohydro_3"/>
</dbReference>
<dbReference type="Pfam" id="PF07969">
    <property type="entry name" value="Amidohydro_3"/>
    <property type="match status" value="1"/>
</dbReference>
<comment type="caution">
    <text evidence="2">The sequence shown here is derived from an EMBL/GenBank/DDBJ whole genome shotgun (WGS) entry which is preliminary data.</text>
</comment>
<dbReference type="CDD" id="cd01300">
    <property type="entry name" value="YtcJ_like"/>
    <property type="match status" value="1"/>
</dbReference>
<evidence type="ECO:0000313" key="2">
    <source>
        <dbReference type="EMBL" id="MCU7379049.1"/>
    </source>
</evidence>
<name>A0A9J6QPD9_9FIRM</name>
<dbReference type="InterPro" id="IPR033932">
    <property type="entry name" value="YtcJ-like"/>
</dbReference>
<dbReference type="Gene3D" id="2.30.40.10">
    <property type="entry name" value="Urease, subunit C, domain 1"/>
    <property type="match status" value="1"/>
</dbReference>